<feature type="transmembrane region" description="Helical" evidence="1">
    <location>
        <begin position="158"/>
        <end position="178"/>
    </location>
</feature>
<dbReference type="Proteomes" id="UP000295681">
    <property type="component" value="Unassembled WGS sequence"/>
</dbReference>
<dbReference type="EMBL" id="PUFI01000015">
    <property type="protein sequence ID" value="TDG67584.1"/>
    <property type="molecule type" value="Genomic_DNA"/>
</dbReference>
<organism evidence="3 4">
    <name type="scientific">Leuconostoc fallax</name>
    <dbReference type="NCBI Taxonomy" id="1251"/>
    <lineage>
        <taxon>Bacteria</taxon>
        <taxon>Bacillati</taxon>
        <taxon>Bacillota</taxon>
        <taxon>Bacilli</taxon>
        <taxon>Lactobacillales</taxon>
        <taxon>Lactobacillaceae</taxon>
        <taxon>Leuconostoc</taxon>
    </lineage>
</organism>
<feature type="transmembrane region" description="Helical" evidence="1">
    <location>
        <begin position="7"/>
        <end position="27"/>
    </location>
</feature>
<keyword evidence="1" id="KW-0812">Transmembrane</keyword>
<keyword evidence="4" id="KW-1185">Reference proteome</keyword>
<dbReference type="Gene3D" id="1.20.144.10">
    <property type="entry name" value="Phosphatidic acid phosphatase type 2/haloperoxidase"/>
    <property type="match status" value="2"/>
</dbReference>
<keyword evidence="1" id="KW-1133">Transmembrane helix</keyword>
<dbReference type="Pfam" id="PF01569">
    <property type="entry name" value="PAP2"/>
    <property type="match status" value="1"/>
</dbReference>
<dbReference type="InterPro" id="IPR000326">
    <property type="entry name" value="PAP2/HPO"/>
</dbReference>
<feature type="transmembrane region" description="Helical" evidence="1">
    <location>
        <begin position="184"/>
        <end position="203"/>
    </location>
</feature>
<proteinExistence type="predicted"/>
<evidence type="ECO:0000313" key="3">
    <source>
        <dbReference type="EMBL" id="TDG67584.1"/>
    </source>
</evidence>
<dbReference type="SUPFAM" id="SSF48317">
    <property type="entry name" value="Acid phosphatase/Vanadium-dependent haloperoxidase"/>
    <property type="match status" value="1"/>
</dbReference>
<dbReference type="InterPro" id="IPR036938">
    <property type="entry name" value="PAP2/HPO_sf"/>
</dbReference>
<gene>
    <name evidence="3" type="ORF">C5L23_001383</name>
</gene>
<dbReference type="PANTHER" id="PTHR14969:SF13">
    <property type="entry name" value="AT30094P"/>
    <property type="match status" value="1"/>
</dbReference>
<evidence type="ECO:0000313" key="4">
    <source>
        <dbReference type="Proteomes" id="UP000295681"/>
    </source>
</evidence>
<feature type="transmembrane region" description="Helical" evidence="1">
    <location>
        <begin position="129"/>
        <end position="146"/>
    </location>
</feature>
<dbReference type="AlphaFoldDB" id="A0A4R5N6Z7"/>
<dbReference type="SMART" id="SM00014">
    <property type="entry name" value="acidPPc"/>
    <property type="match status" value="1"/>
</dbReference>
<sequence>MTKKYHLSFPLFIGAILLFITLTYGVINNATWLQQFDHTLQHILIQRNTVLDFIFINVTQLGNSSTIAILLMLICLLLGRLKNYRAMVLLLVNTIIFSGLVTIVVKQIIMRARPTPQLILEHGFSFPSGHAMVSILFYGTLFLIIYREYRVLLIKRFLLTLLAMLMLIIPISRVYINVHYPSDILAGISLGFILLYISSHYLFKLPRKLLEDNNHATI</sequence>
<name>A0A4R5N6Z7_9LACO</name>
<protein>
    <recommendedName>
        <fullName evidence="2">Phosphatidic acid phosphatase type 2/haloperoxidase domain-containing protein</fullName>
    </recommendedName>
</protein>
<dbReference type="PANTHER" id="PTHR14969">
    <property type="entry name" value="SPHINGOSINE-1-PHOSPHATE PHOSPHOHYDROLASE"/>
    <property type="match status" value="1"/>
</dbReference>
<dbReference type="STRING" id="907931.GCA_000165675_00740"/>
<feature type="transmembrane region" description="Helical" evidence="1">
    <location>
        <begin position="86"/>
        <end position="109"/>
    </location>
</feature>
<dbReference type="RefSeq" id="WP_133264572.1">
    <property type="nucleotide sequence ID" value="NZ_JAGYGP010000001.1"/>
</dbReference>
<reference evidence="3 4" key="1">
    <citation type="journal article" date="2019" name="Appl. Microbiol. Biotechnol.">
        <title>Uncovering carbohydrate metabolism through a genotype-phenotype association study of 56 lactic acid bacteria genomes.</title>
        <authorList>
            <person name="Buron-Moles G."/>
            <person name="Chailyan A."/>
            <person name="Dolejs I."/>
            <person name="Forster J."/>
            <person name="Miks M.H."/>
        </authorList>
    </citation>
    <scope>NUCLEOTIDE SEQUENCE [LARGE SCALE GENOMIC DNA]</scope>
    <source>
        <strain evidence="3 4">ATCC 700006</strain>
    </source>
</reference>
<evidence type="ECO:0000256" key="1">
    <source>
        <dbReference type="SAM" id="Phobius"/>
    </source>
</evidence>
<feature type="domain" description="Phosphatidic acid phosphatase type 2/haloperoxidase" evidence="2">
    <location>
        <begin position="88"/>
        <end position="199"/>
    </location>
</feature>
<evidence type="ECO:0000259" key="2">
    <source>
        <dbReference type="SMART" id="SM00014"/>
    </source>
</evidence>
<feature type="transmembrane region" description="Helical" evidence="1">
    <location>
        <begin position="54"/>
        <end position="79"/>
    </location>
</feature>
<accession>A0A4R5N6Z7</accession>
<dbReference type="CDD" id="cd03392">
    <property type="entry name" value="PAP2_like_2"/>
    <property type="match status" value="1"/>
</dbReference>
<comment type="caution">
    <text evidence="3">The sequence shown here is derived from an EMBL/GenBank/DDBJ whole genome shotgun (WGS) entry which is preliminary data.</text>
</comment>
<keyword evidence="1" id="KW-0472">Membrane</keyword>